<dbReference type="PROSITE" id="PS50920">
    <property type="entry name" value="SOLCAR"/>
    <property type="match status" value="3"/>
</dbReference>
<dbReference type="PANTHER" id="PTHR45624">
    <property type="entry name" value="MITOCHONDRIAL BASIC AMINO ACIDS TRANSPORTER-RELATED"/>
    <property type="match status" value="1"/>
</dbReference>
<keyword evidence="8 9" id="KW-0472">Membrane</keyword>
<dbReference type="RefSeq" id="XP_007860914.1">
    <property type="nucleotide sequence ID" value="XM_007862723.1"/>
</dbReference>
<organism evidence="13 14">
    <name type="scientific">Gloeophyllum trabeum (strain ATCC 11539 / FP-39264 / Madison 617)</name>
    <name type="common">Brown rot fungus</name>
    <dbReference type="NCBI Taxonomy" id="670483"/>
    <lineage>
        <taxon>Eukaryota</taxon>
        <taxon>Fungi</taxon>
        <taxon>Dikarya</taxon>
        <taxon>Basidiomycota</taxon>
        <taxon>Agaricomycotina</taxon>
        <taxon>Agaricomycetes</taxon>
        <taxon>Gloeophyllales</taxon>
        <taxon>Gloeophyllaceae</taxon>
        <taxon>Gloeophyllum</taxon>
    </lineage>
</organism>
<evidence type="ECO:0000256" key="9">
    <source>
        <dbReference type="PROSITE-ProRule" id="PRU00282"/>
    </source>
</evidence>
<dbReference type="GO" id="GO:1902603">
    <property type="term" value="P:carnitine transmembrane transport"/>
    <property type="evidence" value="ECO:0007669"/>
    <property type="project" value="TreeGrafter"/>
</dbReference>
<dbReference type="PROSITE" id="PS50213">
    <property type="entry name" value="FAS1"/>
    <property type="match status" value="4"/>
</dbReference>
<keyword evidence="4 9" id="KW-0812">Transmembrane</keyword>
<dbReference type="Gene3D" id="2.30.180.10">
    <property type="entry name" value="FAS1 domain"/>
    <property type="match status" value="5"/>
</dbReference>
<dbReference type="SMART" id="SM00554">
    <property type="entry name" value="FAS1"/>
    <property type="match status" value="5"/>
</dbReference>
<dbReference type="InterPro" id="IPR018108">
    <property type="entry name" value="MCP_transmembrane"/>
</dbReference>
<keyword evidence="14" id="KW-1185">Reference proteome</keyword>
<dbReference type="STRING" id="670483.S7RZS0"/>
<feature type="domain" description="FAS1" evidence="12">
    <location>
        <begin position="501"/>
        <end position="644"/>
    </location>
</feature>
<evidence type="ECO:0000256" key="8">
    <source>
        <dbReference type="ARBA" id="ARBA00023136"/>
    </source>
</evidence>
<dbReference type="eggNOG" id="KOG1437">
    <property type="taxonomic scope" value="Eukaryota"/>
</dbReference>
<dbReference type="Gene3D" id="1.50.40.10">
    <property type="entry name" value="Mitochondrial carrier domain"/>
    <property type="match status" value="2"/>
</dbReference>
<evidence type="ECO:0000259" key="12">
    <source>
        <dbReference type="PROSITE" id="PS50213"/>
    </source>
</evidence>
<evidence type="ECO:0000256" key="11">
    <source>
        <dbReference type="SAM" id="SignalP"/>
    </source>
</evidence>
<evidence type="ECO:0000256" key="6">
    <source>
        <dbReference type="ARBA" id="ARBA00022989"/>
    </source>
</evidence>
<reference evidence="13 14" key="1">
    <citation type="journal article" date="2012" name="Science">
        <title>The Paleozoic origin of enzymatic lignin decomposition reconstructed from 31 fungal genomes.</title>
        <authorList>
            <person name="Floudas D."/>
            <person name="Binder M."/>
            <person name="Riley R."/>
            <person name="Barry K."/>
            <person name="Blanchette R.A."/>
            <person name="Henrissat B."/>
            <person name="Martinez A.T."/>
            <person name="Otillar R."/>
            <person name="Spatafora J.W."/>
            <person name="Yadav J.S."/>
            <person name="Aerts A."/>
            <person name="Benoit I."/>
            <person name="Boyd A."/>
            <person name="Carlson A."/>
            <person name="Copeland A."/>
            <person name="Coutinho P.M."/>
            <person name="de Vries R.P."/>
            <person name="Ferreira P."/>
            <person name="Findley K."/>
            <person name="Foster B."/>
            <person name="Gaskell J."/>
            <person name="Glotzer D."/>
            <person name="Gorecki P."/>
            <person name="Heitman J."/>
            <person name="Hesse C."/>
            <person name="Hori C."/>
            <person name="Igarashi K."/>
            <person name="Jurgens J.A."/>
            <person name="Kallen N."/>
            <person name="Kersten P."/>
            <person name="Kohler A."/>
            <person name="Kuees U."/>
            <person name="Kumar T.K.A."/>
            <person name="Kuo A."/>
            <person name="LaButti K."/>
            <person name="Larrondo L.F."/>
            <person name="Lindquist E."/>
            <person name="Ling A."/>
            <person name="Lombard V."/>
            <person name="Lucas S."/>
            <person name="Lundell T."/>
            <person name="Martin R."/>
            <person name="McLaughlin D.J."/>
            <person name="Morgenstern I."/>
            <person name="Morin E."/>
            <person name="Murat C."/>
            <person name="Nagy L.G."/>
            <person name="Nolan M."/>
            <person name="Ohm R.A."/>
            <person name="Patyshakuliyeva A."/>
            <person name="Rokas A."/>
            <person name="Ruiz-Duenas F.J."/>
            <person name="Sabat G."/>
            <person name="Salamov A."/>
            <person name="Samejima M."/>
            <person name="Schmutz J."/>
            <person name="Slot J.C."/>
            <person name="St John F."/>
            <person name="Stenlid J."/>
            <person name="Sun H."/>
            <person name="Sun S."/>
            <person name="Syed K."/>
            <person name="Tsang A."/>
            <person name="Wiebenga A."/>
            <person name="Young D."/>
            <person name="Pisabarro A."/>
            <person name="Eastwood D.C."/>
            <person name="Martin F."/>
            <person name="Cullen D."/>
            <person name="Grigoriev I.V."/>
            <person name="Hibbett D.S."/>
        </authorList>
    </citation>
    <scope>NUCLEOTIDE SEQUENCE [LARGE SCALE GENOMIC DNA]</scope>
    <source>
        <strain evidence="13 14">ATCC 11539</strain>
    </source>
</reference>
<evidence type="ECO:0000256" key="3">
    <source>
        <dbReference type="ARBA" id="ARBA00022448"/>
    </source>
</evidence>
<comment type="similarity">
    <text evidence="2">Belongs to the mitochondrial carrier (TC 2.A.29) family.</text>
</comment>
<proteinExistence type="inferred from homology"/>
<evidence type="ECO:0000313" key="14">
    <source>
        <dbReference type="Proteomes" id="UP000030669"/>
    </source>
</evidence>
<dbReference type="EMBL" id="KB469296">
    <property type="protein sequence ID" value="EPQ60520.1"/>
    <property type="molecule type" value="Genomic_DNA"/>
</dbReference>
<keyword evidence="7" id="KW-0496">Mitochondrion</keyword>
<dbReference type="HOGENOM" id="CLU_003373_1_0_1"/>
<feature type="repeat" description="Solcar" evidence="9">
    <location>
        <begin position="1064"/>
        <end position="1149"/>
    </location>
</feature>
<dbReference type="InterPro" id="IPR000782">
    <property type="entry name" value="FAS1_domain"/>
</dbReference>
<dbReference type="Pfam" id="PF00153">
    <property type="entry name" value="Mito_carr"/>
    <property type="match status" value="3"/>
</dbReference>
<feature type="repeat" description="Solcar" evidence="9">
    <location>
        <begin position="964"/>
        <end position="1053"/>
    </location>
</feature>
<dbReference type="OrthoDB" id="14252at2759"/>
<dbReference type="PANTHER" id="PTHR45624:SF4">
    <property type="entry name" value="CONGESTED-LIKE TRACHEA PROTEIN-RELATED"/>
    <property type="match status" value="1"/>
</dbReference>
<evidence type="ECO:0000256" key="10">
    <source>
        <dbReference type="SAM" id="MobiDB-lite"/>
    </source>
</evidence>
<dbReference type="SUPFAM" id="SSF103506">
    <property type="entry name" value="Mitochondrial carrier"/>
    <property type="match status" value="1"/>
</dbReference>
<gene>
    <name evidence="13" type="ORF">GLOTRDRAFT_102301</name>
</gene>
<feature type="domain" description="FAS1" evidence="12">
    <location>
        <begin position="214"/>
        <end position="347"/>
    </location>
</feature>
<dbReference type="Pfam" id="PF02469">
    <property type="entry name" value="Fasciclin"/>
    <property type="match status" value="4"/>
</dbReference>
<dbReference type="GO" id="GO:0006839">
    <property type="term" value="P:mitochondrial transport"/>
    <property type="evidence" value="ECO:0007669"/>
    <property type="project" value="TreeGrafter"/>
</dbReference>
<keyword evidence="6" id="KW-1133">Transmembrane helix</keyword>
<evidence type="ECO:0000256" key="2">
    <source>
        <dbReference type="ARBA" id="ARBA00006375"/>
    </source>
</evidence>
<evidence type="ECO:0000313" key="13">
    <source>
        <dbReference type="EMBL" id="EPQ60520.1"/>
    </source>
</evidence>
<feature type="chain" id="PRO_5004544218" description="FAS1 domain-containing protein" evidence="11">
    <location>
        <begin position="21"/>
        <end position="1154"/>
    </location>
</feature>
<dbReference type="AlphaFoldDB" id="S7RZS0"/>
<dbReference type="SUPFAM" id="SSF82153">
    <property type="entry name" value="FAS1 domain"/>
    <property type="match status" value="5"/>
</dbReference>
<dbReference type="InterPro" id="IPR036378">
    <property type="entry name" value="FAS1_dom_sf"/>
</dbReference>
<feature type="signal peptide" evidence="11">
    <location>
        <begin position="1"/>
        <end position="20"/>
    </location>
</feature>
<keyword evidence="5" id="KW-0677">Repeat</keyword>
<dbReference type="OMA" id="PPYPPWM"/>
<evidence type="ECO:0000256" key="1">
    <source>
        <dbReference type="ARBA" id="ARBA00004225"/>
    </source>
</evidence>
<accession>S7RZS0</accession>
<dbReference type="Proteomes" id="UP000030669">
    <property type="component" value="Unassembled WGS sequence"/>
</dbReference>
<evidence type="ECO:0000256" key="7">
    <source>
        <dbReference type="ARBA" id="ARBA00023128"/>
    </source>
</evidence>
<dbReference type="InterPro" id="IPR050567">
    <property type="entry name" value="Mitochondrial_Carrier"/>
</dbReference>
<sequence>MRLGVFGSLCLHAWLPLALAAQTSWSSPTTQSTTLVDALSNDTDYTLLLRLLQRAKLIPTLNKLNGSTLFAPTNDAIERRASSDALWQAALDDESDSLRDNRQEKLRQELFYHLLNYSVLALPTDSDPEVHKTLLFPRKAGDPPTHEPPPSPPWMPVPGGTLGGEPQRLRVASHDGGVRVGVNAFGRGGAEIVKGKVEAGNGVLLGIGDVLQVPPDLATVVPQHPSLSYFTKILTPEIASYLNSTSELTLFLPVDSAWEALHPIERLYLESEFATDDLYRILEMHAVVEKGVNWSDNFQPAVNLTTVDGNKLEIVVTPEKTVVSSAELVEPDIYASNGVLHTVSSLLVPPGALRLTPEKYLLALNCTSFVSLLHSVNLTSLINDTDSQYTILAPRDDVIGLFGDDDLPERGSEELKKLLEYHFIPGKWAPAKLRDGMLLETALTELGLDGGHQVLGIEVSDDGKKDGADRTVRFGGAGVIGDTIEVNNTLIYFISRPLVPPVDPLQTALPKLELSSFLAAVFSTSLADALKTIPRTTFLIPHNVAFERLGMLVSAHLLSSSGKSDLEHVIQHHILDSVEYAASLQNGSQRTFPTLEGSDIHLDRSGNGSVIVSASGGWAGMVSELYPQNALTSTGVIHEISDIMIPRSVNLTVGKLVKAAKGSTMTSLVIKAGMDWILNGTAPPEGSPWADVELPPAGWTLLCPTDDSFKQYNLTKLYSDPVRLRAIVAQHLIPTAKSPAPPSLDVFDVLNNNRPLSLQDSATYSTLLSPNSAYGDIVVREMQGDSGSQYVLGIKGARGTNGDADWARVLSWGRSTTGGGTGGVIQIDTLLIPYQPPWWIEYGAPVAVGVLGVESPAVEEAKGVAAENIKSFTAGGVGGICAVLVGHPFDLTKTRLQTAASGTYTGALDVVRKTLARDGVGGLYRGIVPPILGVTPIFAVSFWAYDVSKKLIYAVTPNRTEKNLSIPELATAGFLSAIPTTLVTAPVERAKVVLQVQGQGKSDTQYKGVIDVIRGLYKEGGIRSIFRGSVATVARDGPGSAAYFAAYEVTKKALTPVGSSPSELNLGAVITAGGMAGVAMWAVAIPPDVLKSRIQSAPNGVYSGFLDCARKTIAADGVAALWKGFGPAMARAFPANAATFLGVEYSRQLLDKFF</sequence>
<dbReference type="KEGG" id="gtr:GLOTRDRAFT_102301"/>
<protein>
    <recommendedName>
        <fullName evidence="12">FAS1 domain-containing protein</fullName>
    </recommendedName>
</protein>
<feature type="domain" description="FAS1" evidence="12">
    <location>
        <begin position="353"/>
        <end position="498"/>
    </location>
</feature>
<comment type="subcellular location">
    <subcellularLocation>
        <location evidence="1">Mitochondrion membrane</location>
        <topology evidence="1">Multi-pass membrane protein</topology>
    </subcellularLocation>
</comment>
<dbReference type="GO" id="GO:0031966">
    <property type="term" value="C:mitochondrial membrane"/>
    <property type="evidence" value="ECO:0007669"/>
    <property type="project" value="UniProtKB-SubCell"/>
</dbReference>
<dbReference type="GO" id="GO:0015227">
    <property type="term" value="F:O-acyl-L-carnitine transmembrane transporter activity"/>
    <property type="evidence" value="ECO:0007669"/>
    <property type="project" value="TreeGrafter"/>
</dbReference>
<dbReference type="eggNOG" id="KOG0758">
    <property type="taxonomic scope" value="Eukaryota"/>
</dbReference>
<evidence type="ECO:0000256" key="5">
    <source>
        <dbReference type="ARBA" id="ARBA00022737"/>
    </source>
</evidence>
<keyword evidence="11" id="KW-0732">Signal</keyword>
<feature type="domain" description="FAS1" evidence="12">
    <location>
        <begin position="32"/>
        <end position="211"/>
    </location>
</feature>
<feature type="repeat" description="Solcar" evidence="9">
    <location>
        <begin position="866"/>
        <end position="951"/>
    </location>
</feature>
<dbReference type="GeneID" id="19298492"/>
<dbReference type="InterPro" id="IPR023395">
    <property type="entry name" value="MCP_dom_sf"/>
</dbReference>
<feature type="compositionally biased region" description="Pro residues" evidence="10">
    <location>
        <begin position="146"/>
        <end position="156"/>
    </location>
</feature>
<keyword evidence="3" id="KW-0813">Transport</keyword>
<name>S7RZS0_GLOTA</name>
<evidence type="ECO:0000256" key="4">
    <source>
        <dbReference type="ARBA" id="ARBA00022692"/>
    </source>
</evidence>
<feature type="region of interest" description="Disordered" evidence="10">
    <location>
        <begin position="136"/>
        <end position="162"/>
    </location>
</feature>